<organism evidence="2 3">
    <name type="scientific">Alcanivorax sediminis</name>
    <dbReference type="NCBI Taxonomy" id="2663008"/>
    <lineage>
        <taxon>Bacteria</taxon>
        <taxon>Pseudomonadati</taxon>
        <taxon>Pseudomonadota</taxon>
        <taxon>Gammaproteobacteria</taxon>
        <taxon>Oceanospirillales</taxon>
        <taxon>Alcanivoracaceae</taxon>
        <taxon>Alcanivorax</taxon>
    </lineage>
</organism>
<protein>
    <submittedName>
        <fullName evidence="2">NAD-dependent epimerase/dehydratase family protein</fullName>
    </submittedName>
</protein>
<evidence type="ECO:0000313" key="2">
    <source>
        <dbReference type="EMBL" id="MQX52992.1"/>
    </source>
</evidence>
<evidence type="ECO:0000259" key="1">
    <source>
        <dbReference type="Pfam" id="PF01370"/>
    </source>
</evidence>
<dbReference type="PANTHER" id="PTHR43245">
    <property type="entry name" value="BIFUNCTIONAL POLYMYXIN RESISTANCE PROTEIN ARNA"/>
    <property type="match status" value="1"/>
</dbReference>
<name>A0A6N7LS09_9GAMM</name>
<dbReference type="AlphaFoldDB" id="A0A6N7LS09"/>
<keyword evidence="3" id="KW-1185">Reference proteome</keyword>
<accession>A0A6N7LS09</accession>
<dbReference type="Pfam" id="PF01370">
    <property type="entry name" value="Epimerase"/>
    <property type="match status" value="1"/>
</dbReference>
<proteinExistence type="predicted"/>
<dbReference type="InterPro" id="IPR050177">
    <property type="entry name" value="Lipid_A_modif_metabolic_enz"/>
</dbReference>
<dbReference type="PROSITE" id="PS00061">
    <property type="entry name" value="ADH_SHORT"/>
    <property type="match status" value="1"/>
</dbReference>
<evidence type="ECO:0000313" key="3">
    <source>
        <dbReference type="Proteomes" id="UP000469421"/>
    </source>
</evidence>
<sequence>MTTTMPTGSNGQQPAVPTSVFVTGAGGFIGRAIMARYQALGCDVRGMDLNADESANIVAGDITNPSGWAEHAKGCELFIHTAAIVSLAAQWPAYRKVTVEGTRQAIDVAVAAGAKRFVHFSSIAAMGYDYPDGADETCPVVIGNEYLYGVAKGASEHVTLAAHAAGEIDVTIIRPGDVYGPGSRAWLIEPLKMARSGQLVLPDNGQGVFTPVYIEDLLDGIMLAAGLEEGRGQIFILWGGEAVSCKEFFSHHWHWAGRKGAPHSLPLKAALALTTGVWKVNQMLKRHDEVTPDTMLMFSRKGAYSIEKAQRLLGYQPKVNFAEGMRQSELWLRACGELEGKA</sequence>
<dbReference type="InterPro" id="IPR020904">
    <property type="entry name" value="Sc_DH/Rdtase_CS"/>
</dbReference>
<reference evidence="2 3" key="1">
    <citation type="submission" date="2019-10" db="EMBL/GenBank/DDBJ databases">
        <title>Alcanivorax sp.PA15-N-34 draft genome sequence.</title>
        <authorList>
            <person name="Liao X."/>
            <person name="Shao Z."/>
        </authorList>
    </citation>
    <scope>NUCLEOTIDE SEQUENCE [LARGE SCALE GENOMIC DNA]</scope>
    <source>
        <strain evidence="2 3">PA15-N-34</strain>
    </source>
</reference>
<dbReference type="RefSeq" id="WP_153500055.1">
    <property type="nucleotide sequence ID" value="NZ_WIRE01000001.1"/>
</dbReference>
<dbReference type="SUPFAM" id="SSF51735">
    <property type="entry name" value="NAD(P)-binding Rossmann-fold domains"/>
    <property type="match status" value="1"/>
</dbReference>
<dbReference type="InterPro" id="IPR036291">
    <property type="entry name" value="NAD(P)-bd_dom_sf"/>
</dbReference>
<feature type="domain" description="NAD-dependent epimerase/dehydratase" evidence="1">
    <location>
        <begin position="20"/>
        <end position="227"/>
    </location>
</feature>
<dbReference type="EMBL" id="WIRE01000001">
    <property type="protein sequence ID" value="MQX52992.1"/>
    <property type="molecule type" value="Genomic_DNA"/>
</dbReference>
<dbReference type="Gene3D" id="3.40.50.720">
    <property type="entry name" value="NAD(P)-binding Rossmann-like Domain"/>
    <property type="match status" value="1"/>
</dbReference>
<gene>
    <name evidence="2" type="ORF">GFN93_06995</name>
</gene>
<dbReference type="Proteomes" id="UP000469421">
    <property type="component" value="Unassembled WGS sequence"/>
</dbReference>
<dbReference type="InterPro" id="IPR001509">
    <property type="entry name" value="Epimerase_deHydtase"/>
</dbReference>
<comment type="caution">
    <text evidence="2">The sequence shown here is derived from an EMBL/GenBank/DDBJ whole genome shotgun (WGS) entry which is preliminary data.</text>
</comment>